<evidence type="ECO:0000259" key="1">
    <source>
        <dbReference type="Pfam" id="PF01965"/>
    </source>
</evidence>
<evidence type="ECO:0000313" key="2">
    <source>
        <dbReference type="EMBL" id="OMG76158.1"/>
    </source>
</evidence>
<feature type="domain" description="DJ-1/PfpI" evidence="1">
    <location>
        <begin position="2"/>
        <end position="157"/>
    </location>
</feature>
<gene>
    <name evidence="2" type="ORF">BIZ92_17880</name>
</gene>
<dbReference type="SUPFAM" id="SSF52317">
    <property type="entry name" value="Class I glutamine amidotransferase-like"/>
    <property type="match status" value="1"/>
</dbReference>
<accession>A0A1R1JK73</accession>
<organism evidence="2 3">
    <name type="scientific">Alcaligenes xylosoxydans xylosoxydans</name>
    <name type="common">Achromobacter xylosoxidans</name>
    <dbReference type="NCBI Taxonomy" id="85698"/>
    <lineage>
        <taxon>Bacteria</taxon>
        <taxon>Pseudomonadati</taxon>
        <taxon>Pseudomonadota</taxon>
        <taxon>Betaproteobacteria</taxon>
        <taxon>Burkholderiales</taxon>
        <taxon>Alcaligenaceae</taxon>
        <taxon>Achromobacter</taxon>
    </lineage>
</organism>
<dbReference type="RefSeq" id="WP_076416197.1">
    <property type="nucleotide sequence ID" value="NZ_AP028040.1"/>
</dbReference>
<sequence>MKEIALIAFDQFTDIDLFLMWDIWGRNTRDWNTRILASRPVIRSAHGLSISVHGALSEANHADAVLFASGRQGIPAALADPDFLPTFRLDPARQHIGSICAGAFILERLGLLSGGRATTHPDARGGLQMLGLEPVDQPLVCQGSIATAGGCLAALYLVGWMVESLFDAEKRRATLLPVLPAGQQVLYEALVDLSVRQGMNGEGALAG</sequence>
<proteinExistence type="predicted"/>
<reference evidence="2 3" key="1">
    <citation type="submission" date="2016-09" db="EMBL/GenBank/DDBJ databases">
        <title>Phylogenomics of Achromobacter.</title>
        <authorList>
            <person name="Jeukens J."/>
            <person name="Freschi L."/>
            <person name="Vincent A.T."/>
            <person name="Emond-Rheault J.-G."/>
            <person name="Kukavica-Ibrulj I."/>
            <person name="Charette S.J."/>
            <person name="Levesque R.C."/>
        </authorList>
    </citation>
    <scope>NUCLEOTIDE SEQUENCE [LARGE SCALE GENOMIC DNA]</scope>
    <source>
        <strain evidence="2 3">AUS488</strain>
    </source>
</reference>
<dbReference type="InterPro" id="IPR052158">
    <property type="entry name" value="INH-QAR"/>
</dbReference>
<dbReference type="PANTHER" id="PTHR43130">
    <property type="entry name" value="ARAC-FAMILY TRANSCRIPTIONAL REGULATOR"/>
    <property type="match status" value="1"/>
</dbReference>
<comment type="caution">
    <text evidence="2">The sequence shown here is derived from an EMBL/GenBank/DDBJ whole genome shotgun (WGS) entry which is preliminary data.</text>
</comment>
<name>A0A1R1JK73_ALCXX</name>
<dbReference type="PANTHER" id="PTHR43130:SF2">
    <property type="entry name" value="DJ-1_PFPI DOMAIN-CONTAINING PROTEIN"/>
    <property type="match status" value="1"/>
</dbReference>
<dbReference type="Proteomes" id="UP000187251">
    <property type="component" value="Unassembled WGS sequence"/>
</dbReference>
<dbReference type="GO" id="GO:0006355">
    <property type="term" value="P:regulation of DNA-templated transcription"/>
    <property type="evidence" value="ECO:0007669"/>
    <property type="project" value="TreeGrafter"/>
</dbReference>
<dbReference type="OrthoDB" id="3210279at2"/>
<protein>
    <submittedName>
        <fullName evidence="2">Thiamine biosynthesis protein ThiJ</fullName>
    </submittedName>
</protein>
<dbReference type="EMBL" id="MJMN01000064">
    <property type="protein sequence ID" value="OMG76158.1"/>
    <property type="molecule type" value="Genomic_DNA"/>
</dbReference>
<dbReference type="InterPro" id="IPR029062">
    <property type="entry name" value="Class_I_gatase-like"/>
</dbReference>
<dbReference type="AlphaFoldDB" id="A0A1R1JK73"/>
<dbReference type="Gene3D" id="3.40.50.880">
    <property type="match status" value="1"/>
</dbReference>
<evidence type="ECO:0000313" key="3">
    <source>
        <dbReference type="Proteomes" id="UP000187251"/>
    </source>
</evidence>
<dbReference type="InterPro" id="IPR002818">
    <property type="entry name" value="DJ-1/PfpI"/>
</dbReference>
<dbReference type="Pfam" id="PF01965">
    <property type="entry name" value="DJ-1_PfpI"/>
    <property type="match status" value="1"/>
</dbReference>